<evidence type="ECO:0000313" key="2">
    <source>
        <dbReference type="EMBL" id="ATZ51233.1"/>
    </source>
</evidence>
<sequence>MKPTSPSVLLVAGLAGIATAGPIAYGICQSGCAAVVMACYSAGGATWGATLGATAPATIVACNTAFGTCSATCAGFLVAPIP</sequence>
<dbReference type="VEuPathDB" id="FungiDB:Bcin06g06510"/>
<feature type="chain" id="PRO_5016698801" description="Zygote-specific protein" evidence="1">
    <location>
        <begin position="21"/>
        <end position="82"/>
    </location>
</feature>
<accession>A0A384JL02</accession>
<feature type="signal peptide" evidence="1">
    <location>
        <begin position="1"/>
        <end position="20"/>
    </location>
</feature>
<keyword evidence="1" id="KW-0732">Signal</keyword>
<evidence type="ECO:0008006" key="4">
    <source>
        <dbReference type="Google" id="ProtNLM"/>
    </source>
</evidence>
<reference evidence="2 3" key="1">
    <citation type="journal article" date="2011" name="PLoS Genet.">
        <title>Genomic analysis of the necrotrophic fungal pathogens Sclerotinia sclerotiorum and Botrytis cinerea.</title>
        <authorList>
            <person name="Amselem J."/>
            <person name="Cuomo C.A."/>
            <person name="van Kan J.A."/>
            <person name="Viaud M."/>
            <person name="Benito E.P."/>
            <person name="Couloux A."/>
            <person name="Coutinho P.M."/>
            <person name="de Vries R.P."/>
            <person name="Dyer P.S."/>
            <person name="Fillinger S."/>
            <person name="Fournier E."/>
            <person name="Gout L."/>
            <person name="Hahn M."/>
            <person name="Kohn L."/>
            <person name="Lapalu N."/>
            <person name="Plummer K.M."/>
            <person name="Pradier J.M."/>
            <person name="Quevillon E."/>
            <person name="Sharon A."/>
            <person name="Simon A."/>
            <person name="ten Have A."/>
            <person name="Tudzynski B."/>
            <person name="Tudzynski P."/>
            <person name="Wincker P."/>
            <person name="Andrew M."/>
            <person name="Anthouard V."/>
            <person name="Beever R.E."/>
            <person name="Beffa R."/>
            <person name="Benoit I."/>
            <person name="Bouzid O."/>
            <person name="Brault B."/>
            <person name="Chen Z."/>
            <person name="Choquer M."/>
            <person name="Collemare J."/>
            <person name="Cotton P."/>
            <person name="Danchin E.G."/>
            <person name="Da Silva C."/>
            <person name="Gautier A."/>
            <person name="Giraud C."/>
            <person name="Giraud T."/>
            <person name="Gonzalez C."/>
            <person name="Grossetete S."/>
            <person name="Guldener U."/>
            <person name="Henrissat B."/>
            <person name="Howlett B.J."/>
            <person name="Kodira C."/>
            <person name="Kretschmer M."/>
            <person name="Lappartient A."/>
            <person name="Leroch M."/>
            <person name="Levis C."/>
            <person name="Mauceli E."/>
            <person name="Neuveglise C."/>
            <person name="Oeser B."/>
            <person name="Pearson M."/>
            <person name="Poulain J."/>
            <person name="Poussereau N."/>
            <person name="Quesneville H."/>
            <person name="Rascle C."/>
            <person name="Schumacher J."/>
            <person name="Segurens B."/>
            <person name="Sexton A."/>
            <person name="Silva E."/>
            <person name="Sirven C."/>
            <person name="Soanes D.M."/>
            <person name="Talbot N.J."/>
            <person name="Templeton M."/>
            <person name="Yandava C."/>
            <person name="Yarden O."/>
            <person name="Zeng Q."/>
            <person name="Rollins J.A."/>
            <person name="Lebrun M.H."/>
            <person name="Dickman M."/>
        </authorList>
    </citation>
    <scope>NUCLEOTIDE SEQUENCE [LARGE SCALE GENOMIC DNA]</scope>
    <source>
        <strain evidence="2 3">B05.10</strain>
    </source>
</reference>
<protein>
    <recommendedName>
        <fullName evidence="4">Zygote-specific protein</fullName>
    </recommendedName>
</protein>
<organism evidence="2 3">
    <name type="scientific">Botryotinia fuckeliana (strain B05.10)</name>
    <name type="common">Noble rot fungus</name>
    <name type="synonym">Botrytis cinerea</name>
    <dbReference type="NCBI Taxonomy" id="332648"/>
    <lineage>
        <taxon>Eukaryota</taxon>
        <taxon>Fungi</taxon>
        <taxon>Dikarya</taxon>
        <taxon>Ascomycota</taxon>
        <taxon>Pezizomycotina</taxon>
        <taxon>Leotiomycetes</taxon>
        <taxon>Helotiales</taxon>
        <taxon>Sclerotiniaceae</taxon>
        <taxon>Botrytis</taxon>
    </lineage>
</organism>
<evidence type="ECO:0000313" key="3">
    <source>
        <dbReference type="Proteomes" id="UP000001798"/>
    </source>
</evidence>
<evidence type="ECO:0000256" key="1">
    <source>
        <dbReference type="SAM" id="SignalP"/>
    </source>
</evidence>
<proteinExistence type="predicted"/>
<dbReference type="KEGG" id="bfu:BCIN_06g06510"/>
<dbReference type="RefSeq" id="XP_024549469.1">
    <property type="nucleotide sequence ID" value="XM_024693683.1"/>
</dbReference>
<gene>
    <name evidence="2" type="ORF">BCIN_06g06510</name>
</gene>
<reference evidence="2 3" key="3">
    <citation type="journal article" date="2017" name="Mol. Plant Pathol.">
        <title>A gapless genome sequence of the fungus Botrytis cinerea.</title>
        <authorList>
            <person name="Van Kan J.A."/>
            <person name="Stassen J.H."/>
            <person name="Mosbach A."/>
            <person name="Van Der Lee T.A."/>
            <person name="Faino L."/>
            <person name="Farmer A.D."/>
            <person name="Papasotiriou D.G."/>
            <person name="Zhou S."/>
            <person name="Seidl M.F."/>
            <person name="Cottam E."/>
            <person name="Edel D."/>
            <person name="Hahn M."/>
            <person name="Schwartz D.C."/>
            <person name="Dietrich R.A."/>
            <person name="Widdison S."/>
            <person name="Scalliet G."/>
        </authorList>
    </citation>
    <scope>NUCLEOTIDE SEQUENCE [LARGE SCALE GENOMIC DNA]</scope>
    <source>
        <strain evidence="2 3">B05.10</strain>
    </source>
</reference>
<dbReference type="OrthoDB" id="10063670at2759"/>
<name>A0A384JL02_BOTFB</name>
<dbReference type="EMBL" id="CP009810">
    <property type="protein sequence ID" value="ATZ51233.1"/>
    <property type="molecule type" value="Genomic_DNA"/>
</dbReference>
<dbReference type="GeneID" id="36394277"/>
<reference evidence="2 3" key="2">
    <citation type="journal article" date="2012" name="Eukaryot. Cell">
        <title>Genome update of Botrytis cinerea strains B05.10 and T4.</title>
        <authorList>
            <person name="Staats M."/>
            <person name="van Kan J.A."/>
        </authorList>
    </citation>
    <scope>NUCLEOTIDE SEQUENCE [LARGE SCALE GENOMIC DNA]</scope>
    <source>
        <strain evidence="2 3">B05.10</strain>
    </source>
</reference>
<dbReference type="Proteomes" id="UP000001798">
    <property type="component" value="Chromosome 6"/>
</dbReference>
<dbReference type="PANTHER" id="PTHR37475:SF1">
    <property type="entry name" value="ZYGOTE-SPECIFIC PROTEIN"/>
    <property type="match status" value="1"/>
</dbReference>
<dbReference type="PANTHER" id="PTHR37475">
    <property type="entry name" value="ZYGOTE-SPECIFIC CLASS V COPY B GENE PROTEIN"/>
    <property type="match status" value="1"/>
</dbReference>
<dbReference type="AlphaFoldDB" id="A0A384JL02"/>
<keyword evidence="3" id="KW-1185">Reference proteome</keyword>